<proteinExistence type="predicted"/>
<dbReference type="HOGENOM" id="CLU_3292117_0_0_6"/>
<dbReference type="AlphaFoldDB" id="E4PJ63"/>
<dbReference type="EMBL" id="CP001978">
    <property type="protein sequence ID" value="ADP95882.1"/>
    <property type="molecule type" value="Genomic_DNA"/>
</dbReference>
<dbReference type="PATRIC" id="fig|225937.3.peg.116"/>
<dbReference type="Proteomes" id="UP000007077">
    <property type="component" value="Chromosome"/>
</dbReference>
<evidence type="ECO:0000313" key="2">
    <source>
        <dbReference type="Proteomes" id="UP000007077"/>
    </source>
</evidence>
<evidence type="ECO:0000313" key="1">
    <source>
        <dbReference type="EMBL" id="ADP95882.1"/>
    </source>
</evidence>
<reference evidence="2" key="2">
    <citation type="submission" date="2010-02" db="EMBL/GenBank/DDBJ databases">
        <title>Complete genome sequence of Marinobacter adhaerens type strain (HP15).</title>
        <authorList>
            <person name="Gaerdes A.A.M."/>
            <person name="Kaeppel E."/>
            <person name="Shezad A."/>
            <person name="Seebah S."/>
            <person name="Teeling H."/>
            <person name="Yarza P."/>
            <person name="Gloeckner F.O."/>
            <person name="Ullrich M.S."/>
        </authorList>
    </citation>
    <scope>NUCLEOTIDE SEQUENCE [LARGE SCALE GENOMIC DNA]</scope>
    <source>
        <strain evidence="2">DSM 23420 / HP15</strain>
    </source>
</reference>
<sequence length="40" mass="4806">MIDFVNFSKNGESRALRLINFEKKTECKKLEICILYSEFF</sequence>
<organism evidence="1 2">
    <name type="scientific">Marinobacter adhaerens (strain DSM 23420 / HP15)</name>
    <dbReference type="NCBI Taxonomy" id="225937"/>
    <lineage>
        <taxon>Bacteria</taxon>
        <taxon>Pseudomonadati</taxon>
        <taxon>Pseudomonadota</taxon>
        <taxon>Gammaproteobacteria</taxon>
        <taxon>Pseudomonadales</taxon>
        <taxon>Marinobacteraceae</taxon>
        <taxon>Marinobacter</taxon>
    </lineage>
</organism>
<accession>E4PJ63</accession>
<reference evidence="1 2" key="1">
    <citation type="journal article" date="2010" name="Stand. Genomic Sci.">
        <title>Complete genome sequence of Marinobacter adhaerens type strain (HP15), a diatom-interacting marine microorganism.</title>
        <authorList>
            <person name="Gardes A."/>
            <person name="Kaeppel E."/>
            <person name="Shehzad A."/>
            <person name="Seebah S."/>
            <person name="Teeling H."/>
            <person name="Yarza P."/>
            <person name="Glockner F.O."/>
            <person name="Grossart H.P."/>
            <person name="Ullrich M.S."/>
        </authorList>
    </citation>
    <scope>NUCLEOTIDE SEQUENCE [LARGE SCALE GENOMIC DNA]</scope>
    <source>
        <strain evidence="2">DSM 23420 / HP15</strain>
    </source>
</reference>
<name>E4PJ63_MARAH</name>
<dbReference type="KEGG" id="mad:HP15_118"/>
<gene>
    <name evidence="1" type="ordered locus">HP15_118</name>
</gene>
<protein>
    <submittedName>
        <fullName evidence="1">Uncharacterized protein</fullName>
    </submittedName>
</protein>